<dbReference type="InterPro" id="IPR043502">
    <property type="entry name" value="DNA/RNA_pol_sf"/>
</dbReference>
<reference evidence="2" key="1">
    <citation type="journal article" date="2022" name="Plant J.">
        <title>Strategies of tolerance reflected in two North American maple genomes.</title>
        <authorList>
            <person name="McEvoy S.L."/>
            <person name="Sezen U.U."/>
            <person name="Trouern-Trend A."/>
            <person name="McMahon S.M."/>
            <person name="Schaberg P.G."/>
            <person name="Yang J."/>
            <person name="Wegrzyn J.L."/>
            <person name="Swenson N.G."/>
        </authorList>
    </citation>
    <scope>NUCLEOTIDE SEQUENCE</scope>
    <source>
        <strain evidence="2">91603</strain>
    </source>
</reference>
<dbReference type="Proteomes" id="UP001064489">
    <property type="component" value="Chromosome 9"/>
</dbReference>
<evidence type="ECO:0000313" key="2">
    <source>
        <dbReference type="EMBL" id="KAI9201291.1"/>
    </source>
</evidence>
<comment type="caution">
    <text evidence="2">The sequence shown here is derived from an EMBL/GenBank/DDBJ whole genome shotgun (WGS) entry which is preliminary data.</text>
</comment>
<name>A0AAD5JII5_ACENE</name>
<accession>A0AAD5JII5</accession>
<sequence length="93" mass="10725">MERGLRQGDPLSPFLFNIVVEALNCLFKKASAMNLVRGAIFGQREVHASHLQFADDTILFLHPTMEFLLNSRRILLCFRFEVKLSQDVPCESW</sequence>
<dbReference type="InterPro" id="IPR000477">
    <property type="entry name" value="RT_dom"/>
</dbReference>
<evidence type="ECO:0000259" key="1">
    <source>
        <dbReference type="PROSITE" id="PS50878"/>
    </source>
</evidence>
<gene>
    <name evidence="2" type="ORF">LWI28_021157</name>
</gene>
<dbReference type="PROSITE" id="PS50878">
    <property type="entry name" value="RT_POL"/>
    <property type="match status" value="1"/>
</dbReference>
<dbReference type="SUPFAM" id="SSF56672">
    <property type="entry name" value="DNA/RNA polymerases"/>
    <property type="match status" value="1"/>
</dbReference>
<protein>
    <recommendedName>
        <fullName evidence="1">Reverse transcriptase domain-containing protein</fullName>
    </recommendedName>
</protein>
<feature type="domain" description="Reverse transcriptase" evidence="1">
    <location>
        <begin position="1"/>
        <end position="93"/>
    </location>
</feature>
<organism evidence="2 3">
    <name type="scientific">Acer negundo</name>
    <name type="common">Box elder</name>
    <dbReference type="NCBI Taxonomy" id="4023"/>
    <lineage>
        <taxon>Eukaryota</taxon>
        <taxon>Viridiplantae</taxon>
        <taxon>Streptophyta</taxon>
        <taxon>Embryophyta</taxon>
        <taxon>Tracheophyta</taxon>
        <taxon>Spermatophyta</taxon>
        <taxon>Magnoliopsida</taxon>
        <taxon>eudicotyledons</taxon>
        <taxon>Gunneridae</taxon>
        <taxon>Pentapetalae</taxon>
        <taxon>rosids</taxon>
        <taxon>malvids</taxon>
        <taxon>Sapindales</taxon>
        <taxon>Sapindaceae</taxon>
        <taxon>Hippocastanoideae</taxon>
        <taxon>Acereae</taxon>
        <taxon>Acer</taxon>
    </lineage>
</organism>
<keyword evidence="3" id="KW-1185">Reference proteome</keyword>
<evidence type="ECO:0000313" key="3">
    <source>
        <dbReference type="Proteomes" id="UP001064489"/>
    </source>
</evidence>
<dbReference type="EMBL" id="JAJSOW010000001">
    <property type="protein sequence ID" value="KAI9201291.1"/>
    <property type="molecule type" value="Genomic_DNA"/>
</dbReference>
<proteinExistence type="predicted"/>
<dbReference type="Pfam" id="PF00078">
    <property type="entry name" value="RVT_1"/>
    <property type="match status" value="1"/>
</dbReference>
<dbReference type="AlphaFoldDB" id="A0AAD5JII5"/>
<reference evidence="2" key="2">
    <citation type="submission" date="2023-02" db="EMBL/GenBank/DDBJ databases">
        <authorList>
            <person name="Swenson N.G."/>
            <person name="Wegrzyn J.L."/>
            <person name="Mcevoy S.L."/>
        </authorList>
    </citation>
    <scope>NUCLEOTIDE SEQUENCE</scope>
    <source>
        <strain evidence="2">91603</strain>
        <tissue evidence="2">Leaf</tissue>
    </source>
</reference>